<proteinExistence type="inferred from homology"/>
<evidence type="ECO:0000256" key="8">
    <source>
        <dbReference type="ARBA" id="ARBA00023316"/>
    </source>
</evidence>
<dbReference type="SUPFAM" id="SSF55166">
    <property type="entry name" value="Hedgehog/DD-peptidase"/>
    <property type="match status" value="1"/>
</dbReference>
<comment type="cofactor">
    <cofactor evidence="9">
        <name>Zn(2+)</name>
        <dbReference type="ChEBI" id="CHEBI:29105"/>
    </cofactor>
    <text evidence="9">Binds 1 zinc ion per subunit.</text>
</comment>
<comment type="similarity">
    <text evidence="9">Belongs to the peptidase M15D family.</text>
</comment>
<evidence type="ECO:0000256" key="6">
    <source>
        <dbReference type="ARBA" id="ARBA00022997"/>
    </source>
</evidence>
<evidence type="ECO:0000313" key="10">
    <source>
        <dbReference type="EMBL" id="MEI7064221.1"/>
    </source>
</evidence>
<comment type="caution">
    <text evidence="10">The sequence shown here is derived from an EMBL/GenBank/DDBJ whole genome shotgun (WGS) entry which is preliminary data.</text>
</comment>
<keyword evidence="6 9" id="KW-0224">Dipeptidase</keyword>
<feature type="active site" description="Proton donor/acceptor" evidence="9">
    <location>
        <position position="199"/>
    </location>
</feature>
<comment type="catalytic activity">
    <reaction evidence="1 9">
        <text>D-alanyl-D-alanine + H2O = 2 D-alanine</text>
        <dbReference type="Rhea" id="RHEA:20661"/>
        <dbReference type="ChEBI" id="CHEBI:15377"/>
        <dbReference type="ChEBI" id="CHEBI:57416"/>
        <dbReference type="ChEBI" id="CHEBI:57822"/>
        <dbReference type="EC" id="3.4.13.22"/>
    </reaction>
</comment>
<protein>
    <recommendedName>
        <fullName evidence="9">D-alanyl-D-alanine dipeptidase</fullName>
        <shortName evidence="9">D-Ala-D-Ala dipeptidase</shortName>
        <ecNumber evidence="9">3.4.13.22</ecNumber>
    </recommendedName>
</protein>
<dbReference type="Pfam" id="PF01427">
    <property type="entry name" value="Peptidase_M15"/>
    <property type="match status" value="1"/>
</dbReference>
<dbReference type="RefSeq" id="WP_050583345.1">
    <property type="nucleotide sequence ID" value="NZ_JAFCAF010000016.1"/>
</dbReference>
<dbReference type="PANTHER" id="PTHR43126">
    <property type="entry name" value="D-ALANYL-D-ALANINE DIPEPTIDASE"/>
    <property type="match status" value="1"/>
</dbReference>
<gene>
    <name evidence="9" type="primary">ddpX</name>
    <name evidence="10" type="ORF">WCU84_11185</name>
</gene>
<keyword evidence="5 9" id="KW-0862">Zinc</keyword>
<feature type="site" description="Transition state stabilizer" evidence="9">
    <location>
        <position position="88"/>
    </location>
</feature>
<feature type="binding site" evidence="9">
    <location>
        <position position="202"/>
    </location>
    <ligand>
        <name>Zn(2+)</name>
        <dbReference type="ChEBI" id="CHEBI:29105"/>
        <note>catalytic</note>
    </ligand>
</feature>
<reference evidence="10 11" key="1">
    <citation type="submission" date="2024-03" db="EMBL/GenBank/DDBJ databases">
        <title>Analysis of soft rot Pectobacteriaceae population diversity in US potato growing regions between 2016 and 2022.</title>
        <authorList>
            <person name="Ma X."/>
            <person name="Zhang X."/>
            <person name="Stodghill P."/>
            <person name="Rioux R."/>
            <person name="Babler B."/>
            <person name="Shrestha S."/>
            <person name="Babler B."/>
            <person name="Rivedal H."/>
            <person name="Frost K."/>
            <person name="Hao J."/>
            <person name="Secor G."/>
            <person name="Swingle B."/>
        </authorList>
    </citation>
    <scope>NUCLEOTIDE SEQUENCE [LARGE SCALE GENOMIC DNA]</scope>
    <source>
        <strain evidence="10 11">SR64</strain>
    </source>
</reference>
<dbReference type="InterPro" id="IPR000755">
    <property type="entry name" value="A_A_dipeptidase"/>
</dbReference>
<accession>A0ABU8JMJ2</accession>
<keyword evidence="4 9" id="KW-0378">Hydrolase</keyword>
<organism evidence="10 11">
    <name type="scientific">Dickeya chrysanthemi</name>
    <name type="common">Pectobacterium chrysanthemi</name>
    <name type="synonym">Erwinia chrysanthemi</name>
    <dbReference type="NCBI Taxonomy" id="556"/>
    <lineage>
        <taxon>Bacteria</taxon>
        <taxon>Pseudomonadati</taxon>
        <taxon>Pseudomonadota</taxon>
        <taxon>Gammaproteobacteria</taxon>
        <taxon>Enterobacterales</taxon>
        <taxon>Pectobacteriaceae</taxon>
        <taxon>Dickeya</taxon>
    </lineage>
</organism>
<sequence>MQESGNVKKPVALSDLRVSSIPVAECHEKLVDIVGIHKNIFVDDSLDNHSHLEYTPVFKVRESVAERLTRAANLLPDDYGFIIKESFRPVSMQKFYFNRRLKRLAAEYLTLSHEELVRLTSEFVAPPNVAGHPTGGAIDLLLCLSGKICDMGSEYDMDIASSNGKCMSFCENISEKAQKNRNIMFSVLSANGFVNYPFEWWHWSYGDKYWAAMTNAQFALYDYVK</sequence>
<evidence type="ECO:0000256" key="9">
    <source>
        <dbReference type="HAMAP-Rule" id="MF_01924"/>
    </source>
</evidence>
<dbReference type="InterPro" id="IPR009045">
    <property type="entry name" value="Zn_M74/Hedgehog-like"/>
</dbReference>
<dbReference type="EC" id="3.4.13.22" evidence="9"/>
<dbReference type="EMBL" id="JBBBOO010000007">
    <property type="protein sequence ID" value="MEI7064221.1"/>
    <property type="molecule type" value="Genomic_DNA"/>
</dbReference>
<keyword evidence="3 9" id="KW-0479">Metal-binding</keyword>
<evidence type="ECO:0000256" key="4">
    <source>
        <dbReference type="ARBA" id="ARBA00022801"/>
    </source>
</evidence>
<keyword evidence="2 9" id="KW-0645">Protease</keyword>
<keyword evidence="7 9" id="KW-0482">Metalloprotease</keyword>
<evidence type="ECO:0000256" key="7">
    <source>
        <dbReference type="ARBA" id="ARBA00023049"/>
    </source>
</evidence>
<evidence type="ECO:0000256" key="3">
    <source>
        <dbReference type="ARBA" id="ARBA00022723"/>
    </source>
</evidence>
<name>A0ABU8JMJ2_DICCH</name>
<dbReference type="HAMAP" id="MF_01924">
    <property type="entry name" value="A_A_dipeptidase"/>
    <property type="match status" value="1"/>
</dbReference>
<evidence type="ECO:0000256" key="5">
    <source>
        <dbReference type="ARBA" id="ARBA00022833"/>
    </source>
</evidence>
<dbReference type="CDD" id="cd14843">
    <property type="entry name" value="D-Ala-D-Ala_dipeptidase_like"/>
    <property type="match status" value="1"/>
</dbReference>
<comment type="function">
    <text evidence="9">Catalyzes hydrolysis of the D-alanyl-D-alanine dipeptide.</text>
</comment>
<evidence type="ECO:0000256" key="1">
    <source>
        <dbReference type="ARBA" id="ARBA00001362"/>
    </source>
</evidence>
<keyword evidence="8" id="KW-0961">Cell wall biogenesis/degradation</keyword>
<feature type="binding site" evidence="9">
    <location>
        <position position="132"/>
    </location>
    <ligand>
        <name>Zn(2+)</name>
        <dbReference type="ChEBI" id="CHEBI:29105"/>
        <note>catalytic</note>
    </ligand>
</feature>
<dbReference type="PANTHER" id="PTHR43126:SF2">
    <property type="entry name" value="D-ALANYL-D-ALANINE DIPEPTIDASE"/>
    <property type="match status" value="1"/>
</dbReference>
<keyword evidence="11" id="KW-1185">Reference proteome</keyword>
<evidence type="ECO:0000256" key="2">
    <source>
        <dbReference type="ARBA" id="ARBA00022670"/>
    </source>
</evidence>
<dbReference type="Gene3D" id="3.30.1380.10">
    <property type="match status" value="1"/>
</dbReference>
<evidence type="ECO:0000313" key="11">
    <source>
        <dbReference type="Proteomes" id="UP001359469"/>
    </source>
</evidence>
<feature type="binding site" evidence="9">
    <location>
        <position position="139"/>
    </location>
    <ligand>
        <name>Zn(2+)</name>
        <dbReference type="ChEBI" id="CHEBI:29105"/>
        <note>catalytic</note>
    </ligand>
</feature>
<dbReference type="Proteomes" id="UP001359469">
    <property type="component" value="Unassembled WGS sequence"/>
</dbReference>